<dbReference type="Proteomes" id="UP000011705">
    <property type="component" value="Chromosome"/>
</dbReference>
<protein>
    <recommendedName>
        <fullName evidence="3">DUF5058 domain-containing protein</fullName>
    </recommendedName>
</protein>
<feature type="transmembrane region" description="Helical" evidence="1">
    <location>
        <begin position="6"/>
        <end position="29"/>
    </location>
</feature>
<feature type="transmembrane region" description="Helical" evidence="1">
    <location>
        <begin position="114"/>
        <end position="139"/>
    </location>
</feature>
<feature type="transmembrane region" description="Helical" evidence="1">
    <location>
        <begin position="186"/>
        <end position="207"/>
    </location>
</feature>
<keyword evidence="1" id="KW-0812">Transmembrane</keyword>
<evidence type="ECO:0000256" key="1">
    <source>
        <dbReference type="SAM" id="Phobius"/>
    </source>
</evidence>
<comment type="caution">
    <text evidence="2">The sequence shown here is derived from an EMBL/GenBank/DDBJ whole genome shotgun (WGS) entry which is preliminary data.</text>
</comment>
<feature type="transmembrane region" description="Helical" evidence="1">
    <location>
        <begin position="49"/>
        <end position="70"/>
    </location>
</feature>
<name>A0A0E2E3J1_TREDN</name>
<keyword evidence="1" id="KW-1133">Transmembrane helix</keyword>
<dbReference type="HOGENOM" id="CLU_101764_0_0_12"/>
<gene>
    <name evidence="2" type="ORF">HMPREF9726_01436</name>
</gene>
<dbReference type="RefSeq" id="WP_002684548.1">
    <property type="nucleotide sequence ID" value="NZ_CM001795.1"/>
</dbReference>
<dbReference type="PATRIC" id="fig|999432.5.peg.1490"/>
<keyword evidence="1" id="KW-0472">Membrane</keyword>
<feature type="transmembrane region" description="Helical" evidence="1">
    <location>
        <begin position="219"/>
        <end position="238"/>
    </location>
</feature>
<dbReference type="Pfam" id="PF16481">
    <property type="entry name" value="DUF5058"/>
    <property type="match status" value="1"/>
</dbReference>
<feature type="transmembrane region" description="Helical" evidence="1">
    <location>
        <begin position="159"/>
        <end position="180"/>
    </location>
</feature>
<dbReference type="EMBL" id="AGDV01000012">
    <property type="protein sequence ID" value="EMB33075.1"/>
    <property type="molecule type" value="Genomic_DNA"/>
</dbReference>
<reference evidence="2" key="1">
    <citation type="submission" date="2012-01" db="EMBL/GenBank/DDBJ databases">
        <title>The Genome Sequence of Treponema denticola H-22.</title>
        <authorList>
            <consortium name="The Broad Institute Genome Sequencing Platform"/>
            <person name="Earl A."/>
            <person name="Ward D."/>
            <person name="Feldgarden M."/>
            <person name="Gevers D."/>
            <person name="Blanton J.M."/>
            <person name="Fenno C.J."/>
            <person name="Baranova O.V."/>
            <person name="Mathney J."/>
            <person name="Dewhirst F.E."/>
            <person name="Izard J."/>
            <person name="Young S.K."/>
            <person name="Zeng Q."/>
            <person name="Gargeya S."/>
            <person name="Fitzgerald M."/>
            <person name="Haas B."/>
            <person name="Abouelleil A."/>
            <person name="Alvarado L."/>
            <person name="Arachchi H.M."/>
            <person name="Berlin A."/>
            <person name="Chapman S.B."/>
            <person name="Gearin G."/>
            <person name="Goldberg J."/>
            <person name="Griggs A."/>
            <person name="Gujja S."/>
            <person name="Hansen M."/>
            <person name="Heiman D."/>
            <person name="Howarth C."/>
            <person name="Larimer J."/>
            <person name="Lui A."/>
            <person name="MacDonald P.J.P."/>
            <person name="McCowen C."/>
            <person name="Montmayeur A."/>
            <person name="Murphy C."/>
            <person name="Neiman D."/>
            <person name="Pearson M."/>
            <person name="Priest M."/>
            <person name="Roberts A."/>
            <person name="Saif S."/>
            <person name="Shea T."/>
            <person name="Sisk P."/>
            <person name="Stolte C."/>
            <person name="Sykes S."/>
            <person name="Wortman J."/>
            <person name="Nusbaum C."/>
            <person name="Birren B."/>
        </authorList>
    </citation>
    <scope>NUCLEOTIDE SEQUENCE [LARGE SCALE GENOMIC DNA]</scope>
    <source>
        <strain evidence="2">H-22</strain>
    </source>
</reference>
<evidence type="ECO:0008006" key="3">
    <source>
        <dbReference type="Google" id="ProtNLM"/>
    </source>
</evidence>
<evidence type="ECO:0000313" key="2">
    <source>
        <dbReference type="EMBL" id="EMB33075.1"/>
    </source>
</evidence>
<organism evidence="2">
    <name type="scientific">Treponema denticola H-22</name>
    <dbReference type="NCBI Taxonomy" id="999432"/>
    <lineage>
        <taxon>Bacteria</taxon>
        <taxon>Pseudomonadati</taxon>
        <taxon>Spirochaetota</taxon>
        <taxon>Spirochaetia</taxon>
        <taxon>Spirochaetales</taxon>
        <taxon>Treponemataceae</taxon>
        <taxon>Treponema</taxon>
    </lineage>
</organism>
<dbReference type="InterPro" id="IPR032479">
    <property type="entry name" value="DUF5058"/>
</dbReference>
<dbReference type="AlphaFoldDB" id="A0A0E2E3J1"/>
<sequence>MFDVNSSVLFWFAGIVILFVLIQSVFFLIKALRRAKELNMSQKKIKQIISGAAIFTVAPAISIILGMISLSKFLGLPLPWLRLSVLGALTYELTAASTAASVLDIPLDEPIANAAAYTTISWVMALGIISGIVVIALFLPKMQKNLIKMKSKDEKWSKLLIDALFMGMISAFLGMIFSEIRLGLKGWIPVFVMFFSAFLMLVCGLIVKKTRAKWLESYAMPISLLGGMAFSIPITMLIA</sequence>
<accession>A0A0E2E3J1</accession>
<proteinExistence type="predicted"/>